<protein>
    <submittedName>
        <fullName evidence="1">Uncharacterized protein</fullName>
    </submittedName>
</protein>
<organism evidence="1 2">
    <name type="scientific">Agromyces tropicus</name>
    <dbReference type="NCBI Taxonomy" id="555371"/>
    <lineage>
        <taxon>Bacteria</taxon>
        <taxon>Bacillati</taxon>
        <taxon>Actinomycetota</taxon>
        <taxon>Actinomycetes</taxon>
        <taxon>Micrococcales</taxon>
        <taxon>Microbacteriaceae</taxon>
        <taxon>Agromyces</taxon>
    </lineage>
</organism>
<keyword evidence="2" id="KW-1185">Reference proteome</keyword>
<sequence>MNTLILSPASGRLSELAVRAGLALARWGRRRAARAGDRDRMLRTLAARSAAREALDERDRVMGAALLTLSRPGEP</sequence>
<dbReference type="EMBL" id="BAAAPW010000004">
    <property type="protein sequence ID" value="GAA2039235.1"/>
    <property type="molecule type" value="Genomic_DNA"/>
</dbReference>
<proteinExistence type="predicted"/>
<evidence type="ECO:0000313" key="1">
    <source>
        <dbReference type="EMBL" id="GAA2039235.1"/>
    </source>
</evidence>
<reference evidence="1 2" key="1">
    <citation type="journal article" date="2019" name="Int. J. Syst. Evol. Microbiol.">
        <title>The Global Catalogue of Microorganisms (GCM) 10K type strain sequencing project: providing services to taxonomists for standard genome sequencing and annotation.</title>
        <authorList>
            <consortium name="The Broad Institute Genomics Platform"/>
            <consortium name="The Broad Institute Genome Sequencing Center for Infectious Disease"/>
            <person name="Wu L."/>
            <person name="Ma J."/>
        </authorList>
    </citation>
    <scope>NUCLEOTIDE SEQUENCE [LARGE SCALE GENOMIC DNA]</scope>
    <source>
        <strain evidence="1 2">JCM 15672</strain>
    </source>
</reference>
<name>A0ABN2UMD9_9MICO</name>
<gene>
    <name evidence="1" type="ORF">GCM10009819_25460</name>
</gene>
<dbReference type="Proteomes" id="UP001501196">
    <property type="component" value="Unassembled WGS sequence"/>
</dbReference>
<accession>A0ABN2UMD9</accession>
<comment type="caution">
    <text evidence="1">The sequence shown here is derived from an EMBL/GenBank/DDBJ whole genome shotgun (WGS) entry which is preliminary data.</text>
</comment>
<dbReference type="RefSeq" id="WP_344374708.1">
    <property type="nucleotide sequence ID" value="NZ_BAAAPW010000004.1"/>
</dbReference>
<evidence type="ECO:0000313" key="2">
    <source>
        <dbReference type="Proteomes" id="UP001501196"/>
    </source>
</evidence>